<gene>
    <name evidence="2" type="ORF">IFM89_024125</name>
</gene>
<dbReference type="AlphaFoldDB" id="A0A835H5C0"/>
<protein>
    <recommendedName>
        <fullName evidence="1">Piwi domain-containing protein</fullName>
    </recommendedName>
</protein>
<dbReference type="Pfam" id="PF02171">
    <property type="entry name" value="Piwi"/>
    <property type="match status" value="1"/>
</dbReference>
<dbReference type="EMBL" id="JADFTS010000008">
    <property type="protein sequence ID" value="KAF9593536.1"/>
    <property type="molecule type" value="Genomic_DNA"/>
</dbReference>
<dbReference type="PANTHER" id="PTHR22891">
    <property type="entry name" value="EUKARYOTIC TRANSLATION INITIATION FACTOR 2C"/>
    <property type="match status" value="1"/>
</dbReference>
<evidence type="ECO:0000259" key="1">
    <source>
        <dbReference type="Pfam" id="PF02171"/>
    </source>
</evidence>
<evidence type="ECO:0000313" key="3">
    <source>
        <dbReference type="Proteomes" id="UP000631114"/>
    </source>
</evidence>
<proteinExistence type="predicted"/>
<feature type="domain" description="Piwi" evidence="1">
    <location>
        <begin position="61"/>
        <end position="133"/>
    </location>
</feature>
<reference evidence="2 3" key="1">
    <citation type="submission" date="2020-10" db="EMBL/GenBank/DDBJ databases">
        <title>The Coptis chinensis genome and diversification of protoberbering-type alkaloids.</title>
        <authorList>
            <person name="Wang B."/>
            <person name="Shu S."/>
            <person name="Song C."/>
            <person name="Liu Y."/>
        </authorList>
    </citation>
    <scope>NUCLEOTIDE SEQUENCE [LARGE SCALE GENOMIC DNA]</scope>
    <source>
        <strain evidence="2">HL-2020</strain>
        <tissue evidence="2">Leaf</tissue>
    </source>
</reference>
<dbReference type="SUPFAM" id="SSF53098">
    <property type="entry name" value="Ribonuclease H-like"/>
    <property type="match status" value="1"/>
</dbReference>
<dbReference type="InterPro" id="IPR003165">
    <property type="entry name" value="Piwi"/>
</dbReference>
<name>A0A835H5C0_9MAGN</name>
<dbReference type="Proteomes" id="UP000631114">
    <property type="component" value="Unassembled WGS sequence"/>
</dbReference>
<evidence type="ECO:0000313" key="2">
    <source>
        <dbReference type="EMBL" id="KAF9593536.1"/>
    </source>
</evidence>
<dbReference type="GO" id="GO:0003676">
    <property type="term" value="F:nucleic acid binding"/>
    <property type="evidence" value="ECO:0007669"/>
    <property type="project" value="InterPro"/>
</dbReference>
<dbReference type="InterPro" id="IPR012337">
    <property type="entry name" value="RNaseH-like_sf"/>
</dbReference>
<dbReference type="Gene3D" id="3.40.50.2300">
    <property type="match status" value="1"/>
</dbReference>
<sequence>KMVNGGTIHHWMCINFSQLNQDCAGRFFIDLVSMCNSKGMSINPKPLLPLLFTRLVEGTQFWWMRSPGECQLSQKNQRLFFGADVTHPPREDSSPSIAAVVASMGGRDIKIEVRSQRQHHHRELIQDLYSLVEDPQKGTFHAGMIR</sequence>
<dbReference type="InterPro" id="IPR036397">
    <property type="entry name" value="RNaseH_sf"/>
</dbReference>
<feature type="non-terminal residue" evidence="2">
    <location>
        <position position="146"/>
    </location>
</feature>
<keyword evidence="3" id="KW-1185">Reference proteome</keyword>
<comment type="caution">
    <text evidence="2">The sequence shown here is derived from an EMBL/GenBank/DDBJ whole genome shotgun (WGS) entry which is preliminary data.</text>
</comment>
<accession>A0A835H5C0</accession>
<dbReference type="OrthoDB" id="10252740at2759"/>
<dbReference type="Gene3D" id="3.30.420.10">
    <property type="entry name" value="Ribonuclease H-like superfamily/Ribonuclease H"/>
    <property type="match status" value="1"/>
</dbReference>
<organism evidence="2 3">
    <name type="scientific">Coptis chinensis</name>
    <dbReference type="NCBI Taxonomy" id="261450"/>
    <lineage>
        <taxon>Eukaryota</taxon>
        <taxon>Viridiplantae</taxon>
        <taxon>Streptophyta</taxon>
        <taxon>Embryophyta</taxon>
        <taxon>Tracheophyta</taxon>
        <taxon>Spermatophyta</taxon>
        <taxon>Magnoliopsida</taxon>
        <taxon>Ranunculales</taxon>
        <taxon>Ranunculaceae</taxon>
        <taxon>Coptidoideae</taxon>
        <taxon>Coptis</taxon>
    </lineage>
</organism>